<evidence type="ECO:0000313" key="2">
    <source>
        <dbReference type="Proteomes" id="UP000001025"/>
    </source>
</evidence>
<name>Q7UMD0_RHOBA</name>
<proteinExistence type="predicted"/>
<dbReference type="AlphaFoldDB" id="Q7UMD0"/>
<gene>
    <name evidence="1" type="ordered locus">RB8902</name>
</gene>
<keyword evidence="2" id="KW-1185">Reference proteome</keyword>
<sequence length="82" mass="9430">MRGTIRFTGWVRENEGTCERNRLRRPVAFPLVSPSLAASRRTPEFKRAMIGDSVTNLLVVHFESETRMYSPAPAKNRGEFFE</sequence>
<reference evidence="1 2" key="1">
    <citation type="journal article" date="2003" name="Proc. Natl. Acad. Sci. U.S.A.">
        <title>Complete genome sequence of the marine planctomycete Pirellula sp. strain 1.</title>
        <authorList>
            <person name="Gloeckner F.O."/>
            <person name="Kube M."/>
            <person name="Bauer M."/>
            <person name="Teeling H."/>
            <person name="Lombardot T."/>
            <person name="Ludwig W."/>
            <person name="Gade D."/>
            <person name="Beck A."/>
            <person name="Borzym K."/>
            <person name="Heitmann K."/>
            <person name="Rabus R."/>
            <person name="Schlesner H."/>
            <person name="Amann R."/>
            <person name="Reinhardt R."/>
        </authorList>
    </citation>
    <scope>NUCLEOTIDE SEQUENCE [LARGE SCALE GENOMIC DNA]</scope>
    <source>
        <strain evidence="2">DSM 10527 / NCIMB 13988 / SH1</strain>
    </source>
</reference>
<evidence type="ECO:0000313" key="1">
    <source>
        <dbReference type="EMBL" id="CAD75987.1"/>
    </source>
</evidence>
<dbReference type="EMBL" id="BX294148">
    <property type="protein sequence ID" value="CAD75987.1"/>
    <property type="molecule type" value="Genomic_DNA"/>
</dbReference>
<dbReference type="HOGENOM" id="CLU_2555995_0_0_0"/>
<dbReference type="InParanoid" id="Q7UMD0"/>
<dbReference type="KEGG" id="rba:RB8902"/>
<protein>
    <submittedName>
        <fullName evidence="1">Uncharacterized protein</fullName>
    </submittedName>
</protein>
<dbReference type="Proteomes" id="UP000001025">
    <property type="component" value="Chromosome"/>
</dbReference>
<organism evidence="1 2">
    <name type="scientific">Rhodopirellula baltica (strain DSM 10527 / NCIMB 13988 / SH1)</name>
    <dbReference type="NCBI Taxonomy" id="243090"/>
    <lineage>
        <taxon>Bacteria</taxon>
        <taxon>Pseudomonadati</taxon>
        <taxon>Planctomycetota</taxon>
        <taxon>Planctomycetia</taxon>
        <taxon>Pirellulales</taxon>
        <taxon>Pirellulaceae</taxon>
        <taxon>Rhodopirellula</taxon>
    </lineage>
</organism>
<accession>Q7UMD0</accession>
<dbReference type="EnsemblBacteria" id="CAD75987">
    <property type="protein sequence ID" value="CAD75987"/>
    <property type="gene ID" value="RB8902"/>
</dbReference>